<evidence type="ECO:0000256" key="9">
    <source>
        <dbReference type="ARBA" id="ARBA00023172"/>
    </source>
</evidence>
<keyword evidence="4" id="KW-0378">Hydrolase</keyword>
<keyword evidence="8" id="KW-0808">Transferase</keyword>
<dbReference type="GO" id="GO:0046872">
    <property type="term" value="F:metal ion binding"/>
    <property type="evidence" value="ECO:0007669"/>
    <property type="project" value="UniProtKB-KW"/>
</dbReference>
<sequence length="199" mass="23157">MVELQSGYQTKKLRSDRGGEYTSLEFSKFCEELVLERQLTVAYSPQQNGVAERKNRIVLEMARTMMHEKQIPLKFWVEAVNTAIYLQNRSPTSALDNTTPFEKFSGGKPGVKHLRIFGSLCHIHIPSQKRHKLEETGMKGVFLGYRICEKGYRVFNLETKKIELSRSVIFNEKAMWNWELNEPEQVTIPWDDEESPRIS</sequence>
<dbReference type="InterPro" id="IPR001584">
    <property type="entry name" value="Integrase_cat-core"/>
</dbReference>
<keyword evidence="5" id="KW-0460">Magnesium</keyword>
<keyword evidence="1" id="KW-0540">Nuclease</keyword>
<evidence type="ECO:0000313" key="11">
    <source>
        <dbReference type="EMBL" id="KAI5343049.1"/>
    </source>
</evidence>
<dbReference type="PANTHER" id="PTHR42648">
    <property type="entry name" value="TRANSPOSASE, PUTATIVE-RELATED"/>
    <property type="match status" value="1"/>
</dbReference>
<comment type="caution">
    <text evidence="11">The sequence shown here is derived from an EMBL/GenBank/DDBJ whole genome shotgun (WGS) entry which is preliminary data.</text>
</comment>
<evidence type="ECO:0000313" key="12">
    <source>
        <dbReference type="Proteomes" id="UP001054821"/>
    </source>
</evidence>
<keyword evidence="8" id="KW-0548">Nucleotidyltransferase</keyword>
<keyword evidence="2" id="KW-0479">Metal-binding</keyword>
<dbReference type="Pfam" id="PF25597">
    <property type="entry name" value="SH3_retrovirus"/>
    <property type="match status" value="1"/>
</dbReference>
<dbReference type="InterPro" id="IPR057670">
    <property type="entry name" value="SH3_retrovirus"/>
</dbReference>
<dbReference type="PANTHER" id="PTHR42648:SF11">
    <property type="entry name" value="TRANSPOSON TY4-P GAG-POL POLYPROTEIN"/>
    <property type="match status" value="1"/>
</dbReference>
<keyword evidence="8" id="KW-0239">DNA-directed DNA polymerase</keyword>
<protein>
    <recommendedName>
        <fullName evidence="10">Integrase catalytic domain-containing protein</fullName>
    </recommendedName>
</protein>
<dbReference type="PROSITE" id="PS50994">
    <property type="entry name" value="INTEGRASE"/>
    <property type="match status" value="1"/>
</dbReference>
<evidence type="ECO:0000256" key="5">
    <source>
        <dbReference type="ARBA" id="ARBA00022842"/>
    </source>
</evidence>
<gene>
    <name evidence="11" type="ORF">L3X38_010925</name>
</gene>
<dbReference type="InterPro" id="IPR039537">
    <property type="entry name" value="Retrotran_Ty1/copia-like"/>
</dbReference>
<dbReference type="SUPFAM" id="SSF53098">
    <property type="entry name" value="Ribonuclease H-like"/>
    <property type="match status" value="1"/>
</dbReference>
<dbReference type="InterPro" id="IPR012337">
    <property type="entry name" value="RNaseH-like_sf"/>
</dbReference>
<keyword evidence="12" id="KW-1185">Reference proteome</keyword>
<dbReference type="EMBL" id="JAJFAZ020000002">
    <property type="protein sequence ID" value="KAI5343049.1"/>
    <property type="molecule type" value="Genomic_DNA"/>
</dbReference>
<evidence type="ECO:0000256" key="4">
    <source>
        <dbReference type="ARBA" id="ARBA00022801"/>
    </source>
</evidence>
<evidence type="ECO:0000256" key="3">
    <source>
        <dbReference type="ARBA" id="ARBA00022759"/>
    </source>
</evidence>
<keyword evidence="9" id="KW-0233">DNA recombination</keyword>
<evidence type="ECO:0000256" key="1">
    <source>
        <dbReference type="ARBA" id="ARBA00022722"/>
    </source>
</evidence>
<dbReference type="GO" id="GO:0004519">
    <property type="term" value="F:endonuclease activity"/>
    <property type="evidence" value="ECO:0007669"/>
    <property type="project" value="UniProtKB-KW"/>
</dbReference>
<keyword evidence="6" id="KW-0229">DNA integration</keyword>
<dbReference type="GO" id="GO:0003964">
    <property type="term" value="F:RNA-directed DNA polymerase activity"/>
    <property type="evidence" value="ECO:0007669"/>
    <property type="project" value="UniProtKB-KW"/>
</dbReference>
<dbReference type="Proteomes" id="UP001054821">
    <property type="component" value="Chromosome 2"/>
</dbReference>
<dbReference type="GO" id="GO:0003887">
    <property type="term" value="F:DNA-directed DNA polymerase activity"/>
    <property type="evidence" value="ECO:0007669"/>
    <property type="project" value="UniProtKB-KW"/>
</dbReference>
<dbReference type="GO" id="GO:0015074">
    <property type="term" value="P:DNA integration"/>
    <property type="evidence" value="ECO:0007669"/>
    <property type="project" value="UniProtKB-KW"/>
</dbReference>
<evidence type="ECO:0000256" key="2">
    <source>
        <dbReference type="ARBA" id="ARBA00022723"/>
    </source>
</evidence>
<dbReference type="GO" id="GO:0006310">
    <property type="term" value="P:DNA recombination"/>
    <property type="evidence" value="ECO:0007669"/>
    <property type="project" value="UniProtKB-KW"/>
</dbReference>
<name>A0AAD4WGT5_PRUDU</name>
<dbReference type="AlphaFoldDB" id="A0AAD4WGT5"/>
<keyword evidence="7" id="KW-0695">RNA-directed DNA polymerase</keyword>
<organism evidence="11 12">
    <name type="scientific">Prunus dulcis</name>
    <name type="common">Almond</name>
    <name type="synonym">Amygdalus dulcis</name>
    <dbReference type="NCBI Taxonomy" id="3755"/>
    <lineage>
        <taxon>Eukaryota</taxon>
        <taxon>Viridiplantae</taxon>
        <taxon>Streptophyta</taxon>
        <taxon>Embryophyta</taxon>
        <taxon>Tracheophyta</taxon>
        <taxon>Spermatophyta</taxon>
        <taxon>Magnoliopsida</taxon>
        <taxon>eudicotyledons</taxon>
        <taxon>Gunneridae</taxon>
        <taxon>Pentapetalae</taxon>
        <taxon>rosids</taxon>
        <taxon>fabids</taxon>
        <taxon>Rosales</taxon>
        <taxon>Rosaceae</taxon>
        <taxon>Amygdaloideae</taxon>
        <taxon>Amygdaleae</taxon>
        <taxon>Prunus</taxon>
    </lineage>
</organism>
<dbReference type="Gene3D" id="3.30.420.10">
    <property type="entry name" value="Ribonuclease H-like superfamily/Ribonuclease H"/>
    <property type="match status" value="1"/>
</dbReference>
<dbReference type="InterPro" id="IPR036397">
    <property type="entry name" value="RNaseH_sf"/>
</dbReference>
<dbReference type="GO" id="GO:0003676">
    <property type="term" value="F:nucleic acid binding"/>
    <property type="evidence" value="ECO:0007669"/>
    <property type="project" value="InterPro"/>
</dbReference>
<evidence type="ECO:0000256" key="7">
    <source>
        <dbReference type="ARBA" id="ARBA00022918"/>
    </source>
</evidence>
<reference evidence="11 12" key="1">
    <citation type="journal article" date="2022" name="G3 (Bethesda)">
        <title>Whole-genome sequence and methylome profiling of the almond [Prunus dulcis (Mill.) D.A. Webb] cultivar 'Nonpareil'.</title>
        <authorList>
            <person name="D'Amico-Willman K.M."/>
            <person name="Ouma W.Z."/>
            <person name="Meulia T."/>
            <person name="Sideli G.M."/>
            <person name="Gradziel T.M."/>
            <person name="Fresnedo-Ramirez J."/>
        </authorList>
    </citation>
    <scope>NUCLEOTIDE SEQUENCE [LARGE SCALE GENOMIC DNA]</scope>
    <source>
        <strain evidence="11">Clone GOH B32 T37-40</strain>
    </source>
</reference>
<proteinExistence type="predicted"/>
<feature type="domain" description="Integrase catalytic" evidence="10">
    <location>
        <begin position="1"/>
        <end position="108"/>
    </location>
</feature>
<keyword evidence="3" id="KW-0255">Endonuclease</keyword>
<evidence type="ECO:0000259" key="10">
    <source>
        <dbReference type="PROSITE" id="PS50994"/>
    </source>
</evidence>
<evidence type="ECO:0000256" key="8">
    <source>
        <dbReference type="ARBA" id="ARBA00022932"/>
    </source>
</evidence>
<evidence type="ECO:0000256" key="6">
    <source>
        <dbReference type="ARBA" id="ARBA00022908"/>
    </source>
</evidence>
<accession>A0AAD4WGT5</accession>
<dbReference type="GO" id="GO:0016787">
    <property type="term" value="F:hydrolase activity"/>
    <property type="evidence" value="ECO:0007669"/>
    <property type="project" value="UniProtKB-KW"/>
</dbReference>